<dbReference type="AlphaFoldDB" id="A0A7W7FUS7"/>
<keyword evidence="6 13" id="KW-0548">Nucleotidyltransferase</keyword>
<dbReference type="InterPro" id="IPR005835">
    <property type="entry name" value="NTP_transferase_dom"/>
</dbReference>
<dbReference type="PANTHER" id="PTHR43532:SF1">
    <property type="entry name" value="GLUCOSE-1-PHOSPHATE THYMIDYLYLTRANSFERASE 1"/>
    <property type="match status" value="1"/>
</dbReference>
<accession>A0A7W7FUS7</accession>
<dbReference type="InterPro" id="IPR005907">
    <property type="entry name" value="G1P_thy_trans_s"/>
</dbReference>
<keyword evidence="14" id="KW-1185">Reference proteome</keyword>
<evidence type="ECO:0000256" key="6">
    <source>
        <dbReference type="ARBA" id="ARBA00022695"/>
    </source>
</evidence>
<evidence type="ECO:0000256" key="3">
    <source>
        <dbReference type="ARBA" id="ARBA00012461"/>
    </source>
</evidence>
<evidence type="ECO:0000256" key="9">
    <source>
        <dbReference type="ARBA" id="ARBA00032492"/>
    </source>
</evidence>
<keyword evidence="5 13" id="KW-0808">Transferase</keyword>
<evidence type="ECO:0000256" key="1">
    <source>
        <dbReference type="ARBA" id="ARBA00001946"/>
    </source>
</evidence>
<evidence type="ECO:0000256" key="8">
    <source>
        <dbReference type="ARBA" id="ARBA00022842"/>
    </source>
</evidence>
<evidence type="ECO:0000256" key="4">
    <source>
        <dbReference type="ARBA" id="ARBA00017654"/>
    </source>
</evidence>
<evidence type="ECO:0000256" key="10">
    <source>
        <dbReference type="ARBA" id="ARBA00032598"/>
    </source>
</evidence>
<gene>
    <name evidence="13" type="ORF">HNR67_002237</name>
</gene>
<feature type="domain" description="Nucleotidyl transferase" evidence="12">
    <location>
        <begin position="2"/>
        <end position="219"/>
    </location>
</feature>
<evidence type="ECO:0000256" key="7">
    <source>
        <dbReference type="ARBA" id="ARBA00022723"/>
    </source>
</evidence>
<dbReference type="EMBL" id="JACHMH010000001">
    <property type="protein sequence ID" value="MBB4676119.1"/>
    <property type="molecule type" value="Genomic_DNA"/>
</dbReference>
<dbReference type="Gene3D" id="3.90.550.10">
    <property type="entry name" value="Spore Coat Polysaccharide Biosynthesis Protein SpsA, Chain A"/>
    <property type="match status" value="1"/>
</dbReference>
<organism evidence="13 14">
    <name type="scientific">Crossiella cryophila</name>
    <dbReference type="NCBI Taxonomy" id="43355"/>
    <lineage>
        <taxon>Bacteria</taxon>
        <taxon>Bacillati</taxon>
        <taxon>Actinomycetota</taxon>
        <taxon>Actinomycetes</taxon>
        <taxon>Pseudonocardiales</taxon>
        <taxon>Pseudonocardiaceae</taxon>
        <taxon>Crossiella</taxon>
    </lineage>
</organism>
<dbReference type="SUPFAM" id="SSF53448">
    <property type="entry name" value="Nucleotide-diphospho-sugar transferases"/>
    <property type="match status" value="1"/>
</dbReference>
<keyword evidence="7" id="KW-0479">Metal-binding</keyword>
<evidence type="ECO:0000256" key="2">
    <source>
        <dbReference type="ARBA" id="ARBA00010480"/>
    </source>
</evidence>
<reference evidence="13 14" key="1">
    <citation type="submission" date="2020-08" db="EMBL/GenBank/DDBJ databases">
        <title>Sequencing the genomes of 1000 actinobacteria strains.</title>
        <authorList>
            <person name="Klenk H.-P."/>
        </authorList>
    </citation>
    <scope>NUCLEOTIDE SEQUENCE [LARGE SCALE GENOMIC DNA]</scope>
    <source>
        <strain evidence="13 14">DSM 44230</strain>
    </source>
</reference>
<dbReference type="GO" id="GO:0046872">
    <property type="term" value="F:metal ion binding"/>
    <property type="evidence" value="ECO:0007669"/>
    <property type="project" value="UniProtKB-KW"/>
</dbReference>
<comment type="similarity">
    <text evidence="2">Belongs to the glucose-1-phosphate thymidylyltransferase family.</text>
</comment>
<evidence type="ECO:0000256" key="5">
    <source>
        <dbReference type="ARBA" id="ARBA00022679"/>
    </source>
</evidence>
<evidence type="ECO:0000256" key="11">
    <source>
        <dbReference type="ARBA" id="ARBA00049336"/>
    </source>
</evidence>
<evidence type="ECO:0000313" key="14">
    <source>
        <dbReference type="Proteomes" id="UP000533598"/>
    </source>
</evidence>
<dbReference type="PANTHER" id="PTHR43532">
    <property type="entry name" value="GLUCOSE-1-PHOSPHATE THYMIDYLYLTRANSFERASE"/>
    <property type="match status" value="1"/>
</dbReference>
<comment type="caution">
    <text evidence="13">The sequence shown here is derived from an EMBL/GenBank/DDBJ whole genome shotgun (WGS) entry which is preliminary data.</text>
</comment>
<dbReference type="GO" id="GO:0008879">
    <property type="term" value="F:glucose-1-phosphate thymidylyltransferase activity"/>
    <property type="evidence" value="ECO:0007669"/>
    <property type="project" value="UniProtKB-EC"/>
</dbReference>
<name>A0A7W7FUS7_9PSEU</name>
<dbReference type="Pfam" id="PF00483">
    <property type="entry name" value="NTP_transferase"/>
    <property type="match status" value="1"/>
</dbReference>
<protein>
    <recommendedName>
        <fullName evidence="4">Glucose-1-phosphate thymidylyltransferase</fullName>
        <ecNumber evidence="3">2.7.7.24</ecNumber>
    </recommendedName>
    <alternativeName>
        <fullName evidence="10">dTDP-glucose pyrophosphorylase</fullName>
    </alternativeName>
    <alternativeName>
        <fullName evidence="9">dTDP-glucose synthase</fullName>
    </alternativeName>
</protein>
<dbReference type="Proteomes" id="UP000533598">
    <property type="component" value="Unassembled WGS sequence"/>
</dbReference>
<comment type="cofactor">
    <cofactor evidence="1">
        <name>Mg(2+)</name>
        <dbReference type="ChEBI" id="CHEBI:18420"/>
    </cofactor>
</comment>
<proteinExistence type="inferred from homology"/>
<dbReference type="InterPro" id="IPR029044">
    <property type="entry name" value="Nucleotide-diphossugar_trans"/>
</dbReference>
<evidence type="ECO:0000259" key="12">
    <source>
        <dbReference type="Pfam" id="PF00483"/>
    </source>
</evidence>
<sequence length="276" mass="29860">MTLAVPKELLPVGDKPMIYYPLSVLMLAGIRDILLIGAPAELPRIRHLLGDGGELGLRIDYRVQDEPGGIAEALVLGADHIGEDSVALIHGDHIFHGQRFYSVLAEHSAEVRGCVLFGSPVGEPGRCGAAEVDEHGRLLSVGAQPVSRRGRRAVTGLGFYDNEVVDLVKNLPPAGPGEPDLTQVHRAYLRREQAKLVDLGRGFAWLETETPESLLQAGHYVRTLEARQGARIACLEEVALRMGFISAADCHRLGERLARSPYGEYVMAIAAELGPV</sequence>
<keyword evidence="8" id="KW-0460">Magnesium</keyword>
<comment type="catalytic activity">
    <reaction evidence="11">
        <text>dTTP + alpha-D-glucose 1-phosphate + H(+) = dTDP-alpha-D-glucose + diphosphate</text>
        <dbReference type="Rhea" id="RHEA:15225"/>
        <dbReference type="ChEBI" id="CHEBI:15378"/>
        <dbReference type="ChEBI" id="CHEBI:33019"/>
        <dbReference type="ChEBI" id="CHEBI:37568"/>
        <dbReference type="ChEBI" id="CHEBI:57477"/>
        <dbReference type="ChEBI" id="CHEBI:58601"/>
        <dbReference type="EC" id="2.7.7.24"/>
    </reaction>
</comment>
<dbReference type="EC" id="2.7.7.24" evidence="3"/>
<evidence type="ECO:0000313" key="13">
    <source>
        <dbReference type="EMBL" id="MBB4676119.1"/>
    </source>
</evidence>